<accession>A0ABV1RYM8</accession>
<sequence>MQEKRLYKGLYGTTIEFAKGLIHVYHFGEIGRQCQGQVKLHAHNNFLQIFLMQEGQTEFHYATEKLTIEAPAFIVAPKNIEHIFLHLGDVSGWIINNSRRICPRHVHLHRAHEPDLQK</sequence>
<dbReference type="Gene3D" id="2.60.120.10">
    <property type="entry name" value="Jelly Rolls"/>
    <property type="match status" value="1"/>
</dbReference>
<dbReference type="SUPFAM" id="SSF51182">
    <property type="entry name" value="RmlC-like cupins"/>
    <property type="match status" value="1"/>
</dbReference>
<dbReference type="InterPro" id="IPR014710">
    <property type="entry name" value="RmlC-like_jellyroll"/>
</dbReference>
<dbReference type="RefSeq" id="WP_350413901.1">
    <property type="nucleotide sequence ID" value="NZ_JBEOKT010000020.1"/>
</dbReference>
<protein>
    <recommendedName>
        <fullName evidence="3">AraC-type arabinose-binding/dimerisation domain-containing protein</fullName>
    </recommendedName>
</protein>
<evidence type="ECO:0000313" key="1">
    <source>
        <dbReference type="EMBL" id="MER2999227.1"/>
    </source>
</evidence>
<evidence type="ECO:0008006" key="3">
    <source>
        <dbReference type="Google" id="ProtNLM"/>
    </source>
</evidence>
<organism evidence="1 2">
    <name type="scientific">Pontibacter populi</name>
    <dbReference type="NCBI Taxonomy" id="890055"/>
    <lineage>
        <taxon>Bacteria</taxon>
        <taxon>Pseudomonadati</taxon>
        <taxon>Bacteroidota</taxon>
        <taxon>Cytophagia</taxon>
        <taxon>Cytophagales</taxon>
        <taxon>Hymenobacteraceae</taxon>
        <taxon>Pontibacter</taxon>
    </lineage>
</organism>
<reference evidence="1 2" key="1">
    <citation type="submission" date="2024-06" db="EMBL/GenBank/DDBJ databases">
        <title>Pontibacter populi HYL7-15.</title>
        <authorList>
            <person name="Kim M.K."/>
        </authorList>
    </citation>
    <scope>NUCLEOTIDE SEQUENCE [LARGE SCALE GENOMIC DNA]</scope>
    <source>
        <strain evidence="1 2">HYL7-15</strain>
    </source>
</reference>
<gene>
    <name evidence="1" type="ORF">ABS362_16875</name>
</gene>
<dbReference type="EMBL" id="JBEOKT010000020">
    <property type="protein sequence ID" value="MER2999227.1"/>
    <property type="molecule type" value="Genomic_DNA"/>
</dbReference>
<dbReference type="Proteomes" id="UP001476807">
    <property type="component" value="Unassembled WGS sequence"/>
</dbReference>
<keyword evidence="2" id="KW-1185">Reference proteome</keyword>
<evidence type="ECO:0000313" key="2">
    <source>
        <dbReference type="Proteomes" id="UP001476807"/>
    </source>
</evidence>
<proteinExistence type="predicted"/>
<dbReference type="InterPro" id="IPR011051">
    <property type="entry name" value="RmlC_Cupin_sf"/>
</dbReference>
<name>A0ABV1RYM8_9BACT</name>
<comment type="caution">
    <text evidence="1">The sequence shown here is derived from an EMBL/GenBank/DDBJ whole genome shotgun (WGS) entry which is preliminary data.</text>
</comment>